<accession>A0ABP9N3A8</accession>
<dbReference type="Proteomes" id="UP001500171">
    <property type="component" value="Unassembled WGS sequence"/>
</dbReference>
<sequence length="495" mass="54100">MLLLAVRTSWLSFFLLCVFYSNLGYCALTVSTSQTIKGTVPRFSTQIETDIQNGAELGLFGIIYDGSKYFSSDEFSNKINSVYTAGNVSPATILADLDIAFLPLISGDNVVDDDGDSGFSLSGAGINWYYADSATEYELSSDQQLVTFCELSAQGITPYLKITGPISLSTEYGDPAIQAYPNQTITVIPYRNFALNFTPSICFASPNLQYGTAQNDPNNGIWNSAYGYANQSVSANNFPTTGANQLYFYLIINGLNANDLNWQVTSNGNVSATIDHSKASDVYGFVNFYNSSMVRVTLNGPDVLLSDKNTQTIPSVKPDVFSGSQSAPVKITIIATDESVTPNVSISYTFELKRWFIFRGNKSQYNTASSNDNSPLVGVGNGVATDTDGKYGDVWCSNLNANHYTVPSISDLTNTSGYGWVGTSSSSVYQRVVGDGFFAEWSYMSDYDSALFPNQPVWVREVYQTTRRYIVFSNNGMVGWTSMNNNMATICVNQE</sequence>
<evidence type="ECO:0000313" key="1">
    <source>
        <dbReference type="EMBL" id="GAA5108567.1"/>
    </source>
</evidence>
<dbReference type="RefSeq" id="WP_345489658.1">
    <property type="nucleotide sequence ID" value="NZ_BAABHY010000001.1"/>
</dbReference>
<keyword evidence="2" id="KW-1185">Reference proteome</keyword>
<organism evidence="1 2">
    <name type="scientific">Orbus sasakiae</name>
    <dbReference type="NCBI Taxonomy" id="1078475"/>
    <lineage>
        <taxon>Bacteria</taxon>
        <taxon>Pseudomonadati</taxon>
        <taxon>Pseudomonadota</taxon>
        <taxon>Gammaproteobacteria</taxon>
        <taxon>Orbales</taxon>
        <taxon>Orbaceae</taxon>
        <taxon>Orbus</taxon>
    </lineage>
</organism>
<name>A0ABP9N3A8_9GAMM</name>
<evidence type="ECO:0000313" key="2">
    <source>
        <dbReference type="Proteomes" id="UP001500171"/>
    </source>
</evidence>
<proteinExistence type="predicted"/>
<dbReference type="EMBL" id="BAABHY010000001">
    <property type="protein sequence ID" value="GAA5108567.1"/>
    <property type="molecule type" value="Genomic_DNA"/>
</dbReference>
<gene>
    <name evidence="1" type="ORF">GCM10023211_11010</name>
</gene>
<comment type="caution">
    <text evidence="1">The sequence shown here is derived from an EMBL/GenBank/DDBJ whole genome shotgun (WGS) entry which is preliminary data.</text>
</comment>
<protein>
    <submittedName>
        <fullName evidence="1">Uncharacterized protein</fullName>
    </submittedName>
</protein>
<reference evidence="2" key="1">
    <citation type="journal article" date="2019" name="Int. J. Syst. Evol. Microbiol.">
        <title>The Global Catalogue of Microorganisms (GCM) 10K type strain sequencing project: providing services to taxonomists for standard genome sequencing and annotation.</title>
        <authorList>
            <consortium name="The Broad Institute Genomics Platform"/>
            <consortium name="The Broad Institute Genome Sequencing Center for Infectious Disease"/>
            <person name="Wu L."/>
            <person name="Ma J."/>
        </authorList>
    </citation>
    <scope>NUCLEOTIDE SEQUENCE [LARGE SCALE GENOMIC DNA]</scope>
    <source>
        <strain evidence="2">JCM 18050</strain>
    </source>
</reference>